<dbReference type="SUPFAM" id="SSF55797">
    <property type="entry name" value="PR-1-like"/>
    <property type="match status" value="1"/>
</dbReference>
<organism evidence="4 5">
    <name type="scientific">Paracoccus contaminans</name>
    <dbReference type="NCBI Taxonomy" id="1945662"/>
    <lineage>
        <taxon>Bacteria</taxon>
        <taxon>Pseudomonadati</taxon>
        <taxon>Pseudomonadota</taxon>
        <taxon>Alphaproteobacteria</taxon>
        <taxon>Rhodobacterales</taxon>
        <taxon>Paracoccaceae</taxon>
        <taxon>Paracoccus</taxon>
    </lineage>
</organism>
<reference evidence="4 5" key="1">
    <citation type="submission" date="2017-03" db="EMBL/GenBank/DDBJ databases">
        <title>Genome sequence of Paracoccus contaminans isolated from a water microcosm.</title>
        <authorList>
            <person name="Aurass P."/>
            <person name="Karste S."/>
            <person name="Trost E."/>
            <person name="Glaeser S.P."/>
            <person name="Kaempfer P."/>
            <person name="Flieger A."/>
        </authorList>
    </citation>
    <scope>NUCLEOTIDE SEQUENCE [LARGE SCALE GENOMIC DNA]</scope>
    <source>
        <strain evidence="5">RKI 16-01929T\LMG 29738T\CCM 8701T\CIP 111112T</strain>
    </source>
</reference>
<dbReference type="PANTHER" id="PTHR31157">
    <property type="entry name" value="SCP DOMAIN-CONTAINING PROTEIN"/>
    <property type="match status" value="1"/>
</dbReference>
<feature type="domain" description="SCP" evidence="3">
    <location>
        <begin position="82"/>
        <end position="197"/>
    </location>
</feature>
<dbReference type="PROSITE" id="PS51318">
    <property type="entry name" value="TAT"/>
    <property type="match status" value="1"/>
</dbReference>
<proteinExistence type="predicted"/>
<evidence type="ECO:0000313" key="5">
    <source>
        <dbReference type="Proteomes" id="UP000193017"/>
    </source>
</evidence>
<dbReference type="KEGG" id="pcon:B0A89_03110"/>
<protein>
    <recommendedName>
        <fullName evidence="3">SCP domain-containing protein</fullName>
    </recommendedName>
</protein>
<dbReference type="STRING" id="1945662.B0A89_03110"/>
<dbReference type="AlphaFoldDB" id="A0A1W6CV93"/>
<dbReference type="InterPro" id="IPR006311">
    <property type="entry name" value="TAT_signal"/>
</dbReference>
<feature type="signal peptide" evidence="2">
    <location>
        <begin position="1"/>
        <end position="32"/>
    </location>
</feature>
<evidence type="ECO:0000313" key="4">
    <source>
        <dbReference type="EMBL" id="ARJ68771.1"/>
    </source>
</evidence>
<feature type="region of interest" description="Disordered" evidence="1">
    <location>
        <begin position="79"/>
        <end position="101"/>
    </location>
</feature>
<dbReference type="PROSITE" id="PS51257">
    <property type="entry name" value="PROKAR_LIPOPROTEIN"/>
    <property type="match status" value="1"/>
</dbReference>
<dbReference type="CDD" id="cd05379">
    <property type="entry name" value="CAP_bacterial"/>
    <property type="match status" value="1"/>
</dbReference>
<gene>
    <name evidence="4" type="ORF">B0A89_03110</name>
</gene>
<dbReference type="InterPro" id="IPR035940">
    <property type="entry name" value="CAP_sf"/>
</dbReference>
<dbReference type="PANTHER" id="PTHR31157:SF1">
    <property type="entry name" value="SCP DOMAIN-CONTAINING PROTEIN"/>
    <property type="match status" value="1"/>
</dbReference>
<evidence type="ECO:0000256" key="1">
    <source>
        <dbReference type="SAM" id="MobiDB-lite"/>
    </source>
</evidence>
<dbReference type="OrthoDB" id="9811255at2"/>
<evidence type="ECO:0000259" key="3">
    <source>
        <dbReference type="Pfam" id="PF00188"/>
    </source>
</evidence>
<feature type="chain" id="PRO_5012642161" description="SCP domain-containing protein" evidence="2">
    <location>
        <begin position="33"/>
        <end position="201"/>
    </location>
</feature>
<dbReference type="EMBL" id="CP020612">
    <property type="protein sequence ID" value="ARJ68771.1"/>
    <property type="molecule type" value="Genomic_DNA"/>
</dbReference>
<keyword evidence="2" id="KW-0732">Signal</keyword>
<name>A0A1W6CV93_9RHOB</name>
<dbReference type="RefSeq" id="WP_085376880.1">
    <property type="nucleotide sequence ID" value="NZ_CP020612.1"/>
</dbReference>
<keyword evidence="5" id="KW-1185">Reference proteome</keyword>
<dbReference type="Proteomes" id="UP000193017">
    <property type="component" value="Chromosome"/>
</dbReference>
<dbReference type="Gene3D" id="3.40.33.10">
    <property type="entry name" value="CAP"/>
    <property type="match status" value="1"/>
</dbReference>
<dbReference type="InterPro" id="IPR014044">
    <property type="entry name" value="CAP_dom"/>
</dbReference>
<dbReference type="Pfam" id="PF00188">
    <property type="entry name" value="CAP"/>
    <property type="match status" value="1"/>
</dbReference>
<accession>A0A1W6CV93</accession>
<evidence type="ECO:0000256" key="2">
    <source>
        <dbReference type="SAM" id="SignalP"/>
    </source>
</evidence>
<sequence length="201" mass="20573">MRKTVSRRAVMPACAGLLAAAMLAACAGPAPAPPPAAGGKAPLGLPRGYVRTDGHGDLLIASAGQAACPRTAPAEAAAAAAAANAARRDRGQPPVATHPTLQRVAEQQACEMARRGTMTHVSQSGGRPGPRLKAAGYRPAVTTENIAAGRMDIGRVLAEWGSSPLHLVNIVRPGLRHMGIGHASGADGKTTYWTTIYAQPR</sequence>